<evidence type="ECO:0000313" key="3">
    <source>
        <dbReference type="Proteomes" id="UP000735302"/>
    </source>
</evidence>
<comment type="caution">
    <text evidence="2">The sequence shown here is derived from an EMBL/GenBank/DDBJ whole genome shotgun (WGS) entry which is preliminary data.</text>
</comment>
<organism evidence="2 3">
    <name type="scientific">Plakobranchus ocellatus</name>
    <dbReference type="NCBI Taxonomy" id="259542"/>
    <lineage>
        <taxon>Eukaryota</taxon>
        <taxon>Metazoa</taxon>
        <taxon>Spiralia</taxon>
        <taxon>Lophotrochozoa</taxon>
        <taxon>Mollusca</taxon>
        <taxon>Gastropoda</taxon>
        <taxon>Heterobranchia</taxon>
        <taxon>Euthyneura</taxon>
        <taxon>Panpulmonata</taxon>
        <taxon>Sacoglossa</taxon>
        <taxon>Placobranchoidea</taxon>
        <taxon>Plakobranchidae</taxon>
        <taxon>Plakobranchus</taxon>
    </lineage>
</organism>
<accession>A0AAV3ZDI8</accession>
<keyword evidence="3" id="KW-1185">Reference proteome</keyword>
<dbReference type="EMBL" id="BLXT01002363">
    <property type="protein sequence ID" value="GFN93679.1"/>
    <property type="molecule type" value="Genomic_DNA"/>
</dbReference>
<keyword evidence="1" id="KW-0472">Membrane</keyword>
<gene>
    <name evidence="2" type="ORF">PoB_002018500</name>
</gene>
<protein>
    <submittedName>
        <fullName evidence="2">Uncharacterized protein</fullName>
    </submittedName>
</protein>
<evidence type="ECO:0000313" key="2">
    <source>
        <dbReference type="EMBL" id="GFN93679.1"/>
    </source>
</evidence>
<name>A0AAV3ZDI8_9GAST</name>
<proteinExistence type="predicted"/>
<sequence>MNNAAETNSLDFASRIRSRLCKSVHIPPQDLAAFHCLCTSAFKTIWLSTLLIEPIILFVCSSSIVSVCVGTAPYSFPPRRLK</sequence>
<evidence type="ECO:0000256" key="1">
    <source>
        <dbReference type="SAM" id="Phobius"/>
    </source>
</evidence>
<dbReference type="AlphaFoldDB" id="A0AAV3ZDI8"/>
<keyword evidence="1" id="KW-0812">Transmembrane</keyword>
<reference evidence="2 3" key="1">
    <citation type="journal article" date="2021" name="Elife">
        <title>Chloroplast acquisition without the gene transfer in kleptoplastic sea slugs, Plakobranchus ocellatus.</title>
        <authorList>
            <person name="Maeda T."/>
            <person name="Takahashi S."/>
            <person name="Yoshida T."/>
            <person name="Shimamura S."/>
            <person name="Takaki Y."/>
            <person name="Nagai Y."/>
            <person name="Toyoda A."/>
            <person name="Suzuki Y."/>
            <person name="Arimoto A."/>
            <person name="Ishii H."/>
            <person name="Satoh N."/>
            <person name="Nishiyama T."/>
            <person name="Hasebe M."/>
            <person name="Maruyama T."/>
            <person name="Minagawa J."/>
            <person name="Obokata J."/>
            <person name="Shigenobu S."/>
        </authorList>
    </citation>
    <scope>NUCLEOTIDE SEQUENCE [LARGE SCALE GENOMIC DNA]</scope>
</reference>
<feature type="transmembrane region" description="Helical" evidence="1">
    <location>
        <begin position="55"/>
        <end position="76"/>
    </location>
</feature>
<keyword evidence="1" id="KW-1133">Transmembrane helix</keyword>
<dbReference type="Proteomes" id="UP000735302">
    <property type="component" value="Unassembled WGS sequence"/>
</dbReference>